<protein>
    <submittedName>
        <fullName evidence="5">Methyltransferase domain-containing protein</fullName>
    </submittedName>
</protein>
<proteinExistence type="predicted"/>
<sequence length="249" mass="28222">MHPAKEFFDTWADFYDTDQQAQDIGDVSFYVDIACEADGPVLEAGCGTGRIYLELLRAGVDADGFDISESMLAVLEAKAAEEGLSPSVWEDDMTEFDPRREYDLVIIPFRTFLHNTTLASQRAALRNIYDALAPGGQLVLNAFVPAFDRICETYGEPETTTTTRDDEEFVVTDLTVIEDEPEQIIRVERTVERDGDIVREGIFRLSLITKNEFELLFEVTGWSEWTCYGGFDWDPLEDGSHEMVWVVEK</sequence>
<dbReference type="InterPro" id="IPR029063">
    <property type="entry name" value="SAM-dependent_MTases_sf"/>
</dbReference>
<gene>
    <name evidence="5" type="ORF">SAMN05443574_11742</name>
</gene>
<evidence type="ECO:0000313" key="5">
    <source>
        <dbReference type="EMBL" id="SDX18356.1"/>
    </source>
</evidence>
<dbReference type="Gene3D" id="3.40.50.150">
    <property type="entry name" value="Vaccinia Virus protein VP39"/>
    <property type="match status" value="1"/>
</dbReference>
<dbReference type="EMBL" id="FNOF01000017">
    <property type="protein sequence ID" value="SDX18356.1"/>
    <property type="molecule type" value="Genomic_DNA"/>
</dbReference>
<dbReference type="CDD" id="cd02440">
    <property type="entry name" value="AdoMet_MTases"/>
    <property type="match status" value="1"/>
</dbReference>
<dbReference type="GO" id="GO:0008168">
    <property type="term" value="F:methyltransferase activity"/>
    <property type="evidence" value="ECO:0007669"/>
    <property type="project" value="UniProtKB-KW"/>
</dbReference>
<dbReference type="GO" id="GO:0032259">
    <property type="term" value="P:methylation"/>
    <property type="evidence" value="ECO:0007669"/>
    <property type="project" value="UniProtKB-KW"/>
</dbReference>
<keyword evidence="1 5" id="KW-0489">Methyltransferase</keyword>
<dbReference type="PANTHER" id="PTHR43464">
    <property type="entry name" value="METHYLTRANSFERASE"/>
    <property type="match status" value="1"/>
</dbReference>
<dbReference type="STRING" id="28442.SAMN05443574_11742"/>
<keyword evidence="3" id="KW-0949">S-adenosyl-L-methionine</keyword>
<reference evidence="5 6" key="1">
    <citation type="submission" date="2016-10" db="EMBL/GenBank/DDBJ databases">
        <authorList>
            <person name="de Groot N.N."/>
        </authorList>
    </citation>
    <scope>NUCLEOTIDE SEQUENCE [LARGE SCALE GENOMIC DNA]</scope>
    <source>
        <strain evidence="5 6">DSM 3756</strain>
    </source>
</reference>
<keyword evidence="2 5" id="KW-0808">Transferase</keyword>
<evidence type="ECO:0000256" key="3">
    <source>
        <dbReference type="ARBA" id="ARBA00022691"/>
    </source>
</evidence>
<dbReference type="PANTHER" id="PTHR43464:SF19">
    <property type="entry name" value="UBIQUINONE BIOSYNTHESIS O-METHYLTRANSFERASE, MITOCHONDRIAL"/>
    <property type="match status" value="1"/>
</dbReference>
<dbReference type="InterPro" id="IPR041698">
    <property type="entry name" value="Methyltransf_25"/>
</dbReference>
<dbReference type="Proteomes" id="UP000182573">
    <property type="component" value="Unassembled WGS sequence"/>
</dbReference>
<dbReference type="RefSeq" id="WP_004516438.1">
    <property type="nucleotide sequence ID" value="NZ_FNOF01000017.1"/>
</dbReference>
<name>A0A1H2ZLX8_HALVA</name>
<organism evidence="5 6">
    <name type="scientific">Haloarcula vallismortis</name>
    <name type="common">Halobacterium vallismortis</name>
    <dbReference type="NCBI Taxonomy" id="28442"/>
    <lineage>
        <taxon>Archaea</taxon>
        <taxon>Methanobacteriati</taxon>
        <taxon>Methanobacteriota</taxon>
        <taxon>Stenosarchaea group</taxon>
        <taxon>Halobacteria</taxon>
        <taxon>Halobacteriales</taxon>
        <taxon>Haloarculaceae</taxon>
        <taxon>Haloarcula</taxon>
    </lineage>
</organism>
<dbReference type="Pfam" id="PF13649">
    <property type="entry name" value="Methyltransf_25"/>
    <property type="match status" value="1"/>
</dbReference>
<evidence type="ECO:0000259" key="4">
    <source>
        <dbReference type="Pfam" id="PF13649"/>
    </source>
</evidence>
<accession>A0A1H2ZLX8</accession>
<feature type="domain" description="Methyltransferase" evidence="4">
    <location>
        <begin position="41"/>
        <end position="136"/>
    </location>
</feature>
<evidence type="ECO:0000256" key="2">
    <source>
        <dbReference type="ARBA" id="ARBA00022679"/>
    </source>
</evidence>
<dbReference type="AlphaFoldDB" id="A0A1H2ZLX8"/>
<evidence type="ECO:0000256" key="1">
    <source>
        <dbReference type="ARBA" id="ARBA00022603"/>
    </source>
</evidence>
<dbReference type="SUPFAM" id="SSF53335">
    <property type="entry name" value="S-adenosyl-L-methionine-dependent methyltransferases"/>
    <property type="match status" value="1"/>
</dbReference>
<evidence type="ECO:0000313" key="6">
    <source>
        <dbReference type="Proteomes" id="UP000182573"/>
    </source>
</evidence>